<evidence type="ECO:0000313" key="6">
    <source>
        <dbReference type="Proteomes" id="UP000323274"/>
    </source>
</evidence>
<proteinExistence type="predicted"/>
<evidence type="ECO:0000256" key="4">
    <source>
        <dbReference type="ARBA" id="ARBA00023136"/>
    </source>
</evidence>
<evidence type="ECO:0000256" key="1">
    <source>
        <dbReference type="ARBA" id="ARBA00004141"/>
    </source>
</evidence>
<dbReference type="CDD" id="cd16914">
    <property type="entry name" value="EcfT"/>
    <property type="match status" value="1"/>
</dbReference>
<name>A0A5A5U0Z3_LEUCI</name>
<sequence length="220" mass="25187">MNPLMKFGVIMLIALELTFIKSVTVNLVIIIVSALIYTVLKLRWQQWLWLLLLPILPGLGSWFSLMYFGTGDHVHMAWIMLSRVFAYLWLGGLFTLKLNDERDIFLATLEQRAHLSATFVYALVGVLNFMPAVNQQVKTIRVAAQMRGQTLHIWAPQLYFKAILAAIRWSQNLAEGMVSHGFTEGATRTHLAVVKIKLRDWVIAAIILLMFQLLLFPGWY</sequence>
<dbReference type="Proteomes" id="UP000323274">
    <property type="component" value="Unassembled WGS sequence"/>
</dbReference>
<evidence type="ECO:0000313" key="5">
    <source>
        <dbReference type="EMBL" id="GDZ83513.1"/>
    </source>
</evidence>
<evidence type="ECO:0000256" key="2">
    <source>
        <dbReference type="ARBA" id="ARBA00022692"/>
    </source>
</evidence>
<keyword evidence="4" id="KW-0472">Membrane</keyword>
<organism evidence="5 6">
    <name type="scientific">Leuconostoc citreum</name>
    <dbReference type="NCBI Taxonomy" id="33964"/>
    <lineage>
        <taxon>Bacteria</taxon>
        <taxon>Bacillati</taxon>
        <taxon>Bacillota</taxon>
        <taxon>Bacilli</taxon>
        <taxon>Lactobacillales</taxon>
        <taxon>Lactobacillaceae</taxon>
        <taxon>Leuconostoc</taxon>
    </lineage>
</organism>
<reference evidence="5 6" key="1">
    <citation type="submission" date="2019-04" db="EMBL/GenBank/DDBJ databases">
        <title>A pseudo-fructophilic Leuconostoc citreum strain F192-5 isolated from peel of satsuma mandarin: the first report for isolation and characterization of strain-dependent fructophilic-like characteristics.</title>
        <authorList>
            <person name="Maeno S."/>
            <person name="Tanizawa Y."/>
            <person name="Kajikawa A."/>
            <person name="Kanesaki Y."/>
            <person name="Kubota E."/>
            <person name="Arita M."/>
            <person name="Leon D."/>
            <person name="Endo A."/>
        </authorList>
    </citation>
    <scope>NUCLEOTIDE SEQUENCE [LARGE SCALE GENOMIC DNA]</scope>
    <source>
        <strain evidence="5 6">F192-5</strain>
    </source>
</reference>
<dbReference type="RefSeq" id="WP_004901408.1">
    <property type="nucleotide sequence ID" value="NZ_BJJW01000005.1"/>
</dbReference>
<protein>
    <submittedName>
        <fullName evidence="5">ABC transporter permease</fullName>
    </submittedName>
</protein>
<keyword evidence="2" id="KW-0812">Transmembrane</keyword>
<evidence type="ECO:0000256" key="3">
    <source>
        <dbReference type="ARBA" id="ARBA00022989"/>
    </source>
</evidence>
<dbReference type="EMBL" id="BJJW01000005">
    <property type="protein sequence ID" value="GDZ83513.1"/>
    <property type="molecule type" value="Genomic_DNA"/>
</dbReference>
<comment type="subcellular location">
    <subcellularLocation>
        <location evidence="1">Membrane</location>
        <topology evidence="1">Multi-pass membrane protein</topology>
    </subcellularLocation>
</comment>
<accession>A0A5A5U0Z3</accession>
<dbReference type="InterPro" id="IPR003339">
    <property type="entry name" value="ABC/ECF_trnsptr_transmembrane"/>
</dbReference>
<dbReference type="GO" id="GO:0005886">
    <property type="term" value="C:plasma membrane"/>
    <property type="evidence" value="ECO:0007669"/>
    <property type="project" value="UniProtKB-ARBA"/>
</dbReference>
<keyword evidence="3" id="KW-1133">Transmembrane helix</keyword>
<gene>
    <name evidence="5" type="ORF">LCIT_07550</name>
</gene>
<comment type="caution">
    <text evidence="5">The sequence shown here is derived from an EMBL/GenBank/DDBJ whole genome shotgun (WGS) entry which is preliminary data.</text>
</comment>
<dbReference type="AlphaFoldDB" id="A0A5A5U0Z3"/>